<evidence type="ECO:0000256" key="1">
    <source>
        <dbReference type="SAM" id="MobiDB-lite"/>
    </source>
</evidence>
<organism evidence="4 5">
    <name type="scientific">Aeoliella mucimassa</name>
    <dbReference type="NCBI Taxonomy" id="2527972"/>
    <lineage>
        <taxon>Bacteria</taxon>
        <taxon>Pseudomonadati</taxon>
        <taxon>Planctomycetota</taxon>
        <taxon>Planctomycetia</taxon>
        <taxon>Pirellulales</taxon>
        <taxon>Lacipirellulaceae</taxon>
        <taxon>Aeoliella</taxon>
    </lineage>
</organism>
<dbReference type="EMBL" id="CP036278">
    <property type="protein sequence ID" value="QDU56144.1"/>
    <property type="molecule type" value="Genomic_DNA"/>
</dbReference>
<feature type="region of interest" description="Disordered" evidence="1">
    <location>
        <begin position="102"/>
        <end position="163"/>
    </location>
</feature>
<dbReference type="AlphaFoldDB" id="A0A518AN43"/>
<dbReference type="Gene3D" id="3.30.505.20">
    <property type="match status" value="1"/>
</dbReference>
<keyword evidence="2" id="KW-0732">Signal</keyword>
<feature type="chain" id="PRO_5021943493" description="Putative beta-lactamase-inhibitor-like PepSY-like domain-containing protein" evidence="2">
    <location>
        <begin position="34"/>
        <end position="226"/>
    </location>
</feature>
<gene>
    <name evidence="4" type="ORF">Pan181_23480</name>
</gene>
<feature type="compositionally biased region" description="Acidic residues" evidence="1">
    <location>
        <begin position="214"/>
        <end position="226"/>
    </location>
</feature>
<feature type="signal peptide" evidence="2">
    <location>
        <begin position="1"/>
        <end position="33"/>
    </location>
</feature>
<feature type="compositionally biased region" description="Acidic residues" evidence="1">
    <location>
        <begin position="102"/>
        <end position="127"/>
    </location>
</feature>
<dbReference type="InterPro" id="IPR021533">
    <property type="entry name" value="PepSY-like"/>
</dbReference>
<feature type="compositionally biased region" description="Basic and acidic residues" evidence="1">
    <location>
        <begin position="203"/>
        <end position="213"/>
    </location>
</feature>
<feature type="domain" description="Putative beta-lactamase-inhibitor-like PepSY-like" evidence="3">
    <location>
        <begin position="131"/>
        <end position="171"/>
    </location>
</feature>
<feature type="region of interest" description="Disordered" evidence="1">
    <location>
        <begin position="195"/>
        <end position="226"/>
    </location>
</feature>
<name>A0A518AN43_9BACT</name>
<feature type="domain" description="Putative beta-lactamase-inhibitor-like PepSY-like" evidence="3">
    <location>
        <begin position="36"/>
        <end position="80"/>
    </location>
</feature>
<reference evidence="4 5" key="1">
    <citation type="submission" date="2019-02" db="EMBL/GenBank/DDBJ databases">
        <title>Deep-cultivation of Planctomycetes and their phenomic and genomic characterization uncovers novel biology.</title>
        <authorList>
            <person name="Wiegand S."/>
            <person name="Jogler M."/>
            <person name="Boedeker C."/>
            <person name="Pinto D."/>
            <person name="Vollmers J."/>
            <person name="Rivas-Marin E."/>
            <person name="Kohn T."/>
            <person name="Peeters S.H."/>
            <person name="Heuer A."/>
            <person name="Rast P."/>
            <person name="Oberbeckmann S."/>
            <person name="Bunk B."/>
            <person name="Jeske O."/>
            <person name="Meyerdierks A."/>
            <person name="Storesund J.E."/>
            <person name="Kallscheuer N."/>
            <person name="Luecker S."/>
            <person name="Lage O.M."/>
            <person name="Pohl T."/>
            <person name="Merkel B.J."/>
            <person name="Hornburger P."/>
            <person name="Mueller R.-W."/>
            <person name="Bruemmer F."/>
            <person name="Labrenz M."/>
            <person name="Spormann A.M."/>
            <person name="Op den Camp H."/>
            <person name="Overmann J."/>
            <person name="Amann R."/>
            <person name="Jetten M.S.M."/>
            <person name="Mascher T."/>
            <person name="Medema M.H."/>
            <person name="Devos D.P."/>
            <person name="Kaster A.-K."/>
            <person name="Ovreas L."/>
            <person name="Rohde M."/>
            <person name="Galperin M.Y."/>
            <person name="Jogler C."/>
        </authorList>
    </citation>
    <scope>NUCLEOTIDE SEQUENCE [LARGE SCALE GENOMIC DNA]</scope>
    <source>
        <strain evidence="4 5">Pan181</strain>
    </source>
</reference>
<sequence precursor="true">MIASPQVSPHLSKAGLLALCCGVVILVCSPSNAAEDTIPLKQCPKTVQKAIKSEATGGKILEIEREDSDSTVQFEAEIEFDGNVYEVTVDNDGKLLSKELVDEEETDAEENEEAEHEEDDDDQDGEEVVGSFSELPQAVKSTLKRETRGGEIEEIERETEDGRVIYSADVEYESDSGELVYEVEIAEDGVLLSKVLEQEEAEEHEHGDHQEDHDDKDEEQEHESSK</sequence>
<proteinExistence type="predicted"/>
<evidence type="ECO:0000259" key="3">
    <source>
        <dbReference type="Pfam" id="PF11396"/>
    </source>
</evidence>
<accession>A0A518AN43</accession>
<dbReference type="Proteomes" id="UP000315750">
    <property type="component" value="Chromosome"/>
</dbReference>
<evidence type="ECO:0000313" key="5">
    <source>
        <dbReference type="Proteomes" id="UP000315750"/>
    </source>
</evidence>
<dbReference type="KEGG" id="amuc:Pan181_23480"/>
<evidence type="ECO:0000313" key="4">
    <source>
        <dbReference type="EMBL" id="QDU56144.1"/>
    </source>
</evidence>
<evidence type="ECO:0000256" key="2">
    <source>
        <dbReference type="SAM" id="SignalP"/>
    </source>
</evidence>
<keyword evidence="5" id="KW-1185">Reference proteome</keyword>
<dbReference type="Gene3D" id="3.10.450.360">
    <property type="match status" value="1"/>
</dbReference>
<dbReference type="Pfam" id="PF11396">
    <property type="entry name" value="PepSY_like"/>
    <property type="match status" value="2"/>
</dbReference>
<dbReference type="SUPFAM" id="SSF160574">
    <property type="entry name" value="BT0923-like"/>
    <property type="match status" value="1"/>
</dbReference>
<protein>
    <recommendedName>
        <fullName evidence="3">Putative beta-lactamase-inhibitor-like PepSY-like domain-containing protein</fullName>
    </recommendedName>
</protein>